<name>A0A1J1HDW9_9DIPT</name>
<sequence length="66" mass="7428">MDGVKFSIGDPIHDPSCEENMMAKSFMIHSRRKSLMIPGVQVNAALNRNASDQPNQNLNLCTQRLR</sequence>
<reference evidence="1 2" key="1">
    <citation type="submission" date="2015-04" db="EMBL/GenBank/DDBJ databases">
        <authorList>
            <person name="Syromyatnikov M.Y."/>
            <person name="Popov V.N."/>
        </authorList>
    </citation>
    <scope>NUCLEOTIDE SEQUENCE [LARGE SCALE GENOMIC DNA]</scope>
</reference>
<evidence type="ECO:0000313" key="2">
    <source>
        <dbReference type="Proteomes" id="UP000183832"/>
    </source>
</evidence>
<dbReference type="EMBL" id="CVRI01000001">
    <property type="protein sequence ID" value="CRK86189.1"/>
    <property type="molecule type" value="Genomic_DNA"/>
</dbReference>
<protein>
    <submittedName>
        <fullName evidence="1">CLUMA_CG000312, isoform A</fullName>
    </submittedName>
</protein>
<dbReference type="Proteomes" id="UP000183832">
    <property type="component" value="Unassembled WGS sequence"/>
</dbReference>
<evidence type="ECO:0000313" key="1">
    <source>
        <dbReference type="EMBL" id="CRK86189.1"/>
    </source>
</evidence>
<keyword evidence="2" id="KW-1185">Reference proteome</keyword>
<organism evidence="1 2">
    <name type="scientific">Clunio marinus</name>
    <dbReference type="NCBI Taxonomy" id="568069"/>
    <lineage>
        <taxon>Eukaryota</taxon>
        <taxon>Metazoa</taxon>
        <taxon>Ecdysozoa</taxon>
        <taxon>Arthropoda</taxon>
        <taxon>Hexapoda</taxon>
        <taxon>Insecta</taxon>
        <taxon>Pterygota</taxon>
        <taxon>Neoptera</taxon>
        <taxon>Endopterygota</taxon>
        <taxon>Diptera</taxon>
        <taxon>Nematocera</taxon>
        <taxon>Chironomoidea</taxon>
        <taxon>Chironomidae</taxon>
        <taxon>Clunio</taxon>
    </lineage>
</organism>
<dbReference type="AlphaFoldDB" id="A0A1J1HDW9"/>
<proteinExistence type="predicted"/>
<accession>A0A1J1HDW9</accession>
<gene>
    <name evidence="1" type="ORF">CLUMA_CG000312</name>
</gene>